<dbReference type="InterPro" id="IPR036514">
    <property type="entry name" value="SGNH_hydro_sf"/>
</dbReference>
<name>A0A0D1YC83_9PEZI</name>
<keyword evidence="3" id="KW-1185">Reference proteome</keyword>
<dbReference type="OrthoDB" id="10476718at2759"/>
<feature type="domain" description="SGNH hydrolase-type esterase" evidence="1">
    <location>
        <begin position="16"/>
        <end position="192"/>
    </location>
</feature>
<evidence type="ECO:0000259" key="1">
    <source>
        <dbReference type="Pfam" id="PF13472"/>
    </source>
</evidence>
<dbReference type="AlphaFoldDB" id="A0A0D1YC83"/>
<dbReference type="VEuPathDB" id="FungiDB:PV09_09848"/>
<proteinExistence type="predicted"/>
<evidence type="ECO:0000313" key="2">
    <source>
        <dbReference type="EMBL" id="KIV98306.1"/>
    </source>
</evidence>
<evidence type="ECO:0000313" key="3">
    <source>
        <dbReference type="Proteomes" id="UP000053259"/>
    </source>
</evidence>
<dbReference type="Gene3D" id="3.40.50.1110">
    <property type="entry name" value="SGNH hydrolase"/>
    <property type="match status" value="1"/>
</dbReference>
<dbReference type="Proteomes" id="UP000053259">
    <property type="component" value="Unassembled WGS sequence"/>
</dbReference>
<protein>
    <recommendedName>
        <fullName evidence="1">SGNH hydrolase-type esterase domain-containing protein</fullName>
    </recommendedName>
</protein>
<dbReference type="InterPro" id="IPR051532">
    <property type="entry name" value="Ester_Hydrolysis_Enzymes"/>
</dbReference>
<sequence>MEMTLPIFDRLENLFIGDSHISLLTTRSSPFLLRVQNVLGKKYCNSFHGFRGKNTNGIRTILSPILKPKRRIQAVVIIVGTNSACHDERWESNEEIRNNIRAIINRIKEEDPDIFILLNTPPPLRVDIEYKAYEVEKGRSEQKILREQVRIAEIADLIREFKGPKVGICDLFKAFSEKDGNWYVDDAHLSEDAEDIWATMVLCELRNVGIMGS</sequence>
<dbReference type="PANTHER" id="PTHR30383">
    <property type="entry name" value="THIOESTERASE 1/PROTEASE 1/LYSOPHOSPHOLIPASE L1"/>
    <property type="match status" value="1"/>
</dbReference>
<dbReference type="EMBL" id="KN847824">
    <property type="protein sequence ID" value="KIV98306.1"/>
    <property type="molecule type" value="Genomic_DNA"/>
</dbReference>
<dbReference type="PANTHER" id="PTHR30383:SF29">
    <property type="entry name" value="SGNH HYDROLASE-TYPE ESTERASE DOMAIN-CONTAINING PROTEIN"/>
    <property type="match status" value="1"/>
</dbReference>
<dbReference type="InterPro" id="IPR013830">
    <property type="entry name" value="SGNH_hydro"/>
</dbReference>
<organism evidence="2 3">
    <name type="scientific">Verruconis gallopava</name>
    <dbReference type="NCBI Taxonomy" id="253628"/>
    <lineage>
        <taxon>Eukaryota</taxon>
        <taxon>Fungi</taxon>
        <taxon>Dikarya</taxon>
        <taxon>Ascomycota</taxon>
        <taxon>Pezizomycotina</taxon>
        <taxon>Dothideomycetes</taxon>
        <taxon>Pleosporomycetidae</taxon>
        <taxon>Venturiales</taxon>
        <taxon>Sympoventuriaceae</taxon>
        <taxon>Verruconis</taxon>
    </lineage>
</organism>
<dbReference type="RefSeq" id="XP_016208176.1">
    <property type="nucleotide sequence ID" value="XM_016363996.1"/>
</dbReference>
<dbReference type="GeneID" id="27317821"/>
<reference evidence="2 3" key="1">
    <citation type="submission" date="2015-01" db="EMBL/GenBank/DDBJ databases">
        <title>The Genome Sequence of Ochroconis gallopava CBS43764.</title>
        <authorList>
            <consortium name="The Broad Institute Genomics Platform"/>
            <person name="Cuomo C."/>
            <person name="de Hoog S."/>
            <person name="Gorbushina A."/>
            <person name="Stielow B."/>
            <person name="Teixiera M."/>
            <person name="Abouelleil A."/>
            <person name="Chapman S.B."/>
            <person name="Priest M."/>
            <person name="Young S.K."/>
            <person name="Wortman J."/>
            <person name="Nusbaum C."/>
            <person name="Birren B."/>
        </authorList>
    </citation>
    <scope>NUCLEOTIDE SEQUENCE [LARGE SCALE GENOMIC DNA]</scope>
    <source>
        <strain evidence="2 3">CBS 43764</strain>
    </source>
</reference>
<dbReference type="SUPFAM" id="SSF52266">
    <property type="entry name" value="SGNH hydrolase"/>
    <property type="match status" value="1"/>
</dbReference>
<gene>
    <name evidence="2" type="ORF">PV09_09848</name>
</gene>
<dbReference type="HOGENOM" id="CLU_1295293_0_0_1"/>
<dbReference type="Pfam" id="PF13472">
    <property type="entry name" value="Lipase_GDSL_2"/>
    <property type="match status" value="1"/>
</dbReference>
<dbReference type="InParanoid" id="A0A0D1YC83"/>
<accession>A0A0D1YC83</accession>